<proteinExistence type="predicted"/>
<organism evidence="1">
    <name type="scientific">Intestinibacter bartlettii</name>
    <dbReference type="NCBI Taxonomy" id="261299"/>
    <lineage>
        <taxon>Bacteria</taxon>
        <taxon>Bacillati</taxon>
        <taxon>Bacillota</taxon>
        <taxon>Clostridia</taxon>
        <taxon>Peptostreptococcales</taxon>
        <taxon>Peptostreptococcaceae</taxon>
        <taxon>Intestinibacter</taxon>
    </lineage>
</organism>
<name>A0A6N3B0W7_9FIRM</name>
<dbReference type="EMBL" id="CACRUE010000022">
    <property type="protein sequence ID" value="VYT95590.1"/>
    <property type="molecule type" value="Genomic_DNA"/>
</dbReference>
<reference evidence="1" key="1">
    <citation type="submission" date="2019-11" db="EMBL/GenBank/DDBJ databases">
        <authorList>
            <person name="Feng L."/>
        </authorList>
    </citation>
    <scope>NUCLEOTIDE SEQUENCE</scope>
    <source>
        <strain evidence="1">IbartlettiiLFYP30</strain>
    </source>
</reference>
<sequence>MEGIYEKKYLKPSINVEVFEASEYVSTCVKSDIVGKGTLWGESGQQEGLQIGGKNEDIYLGNNICMETHKFNQGLPSYKKGYWKYHVVTNKGDFSNSTTNAS</sequence>
<evidence type="ECO:0000313" key="1">
    <source>
        <dbReference type="EMBL" id="VYT95590.1"/>
    </source>
</evidence>
<dbReference type="RefSeq" id="WP_156530752.1">
    <property type="nucleotide sequence ID" value="NZ_CACRUE010000022.1"/>
</dbReference>
<accession>A0A6N3B0W7</accession>
<protein>
    <submittedName>
        <fullName evidence="1">Uncharacterized protein</fullName>
    </submittedName>
</protein>
<gene>
    <name evidence="1" type="ORF">IBLFYP30_01420</name>
</gene>
<dbReference type="AlphaFoldDB" id="A0A6N3B0W7"/>